<organism evidence="11 12">
    <name type="scientific">Henriciella pelagia</name>
    <dbReference type="NCBI Taxonomy" id="1977912"/>
    <lineage>
        <taxon>Bacteria</taxon>
        <taxon>Pseudomonadati</taxon>
        <taxon>Pseudomonadota</taxon>
        <taxon>Alphaproteobacteria</taxon>
        <taxon>Hyphomonadales</taxon>
        <taxon>Hyphomonadaceae</taxon>
        <taxon>Henriciella</taxon>
    </lineage>
</organism>
<dbReference type="Pfam" id="PF12627">
    <property type="entry name" value="PolyA_pol_RNAbd"/>
    <property type="match status" value="1"/>
</dbReference>
<keyword evidence="2 8" id="KW-0808">Transferase</keyword>
<dbReference type="SUPFAM" id="SSF81301">
    <property type="entry name" value="Nucleotidyltransferase"/>
    <property type="match status" value="1"/>
</dbReference>
<keyword evidence="5" id="KW-0479">Metal-binding</keyword>
<feature type="domain" description="Poly A polymerase head" evidence="9">
    <location>
        <begin position="31"/>
        <end position="150"/>
    </location>
</feature>
<evidence type="ECO:0000256" key="7">
    <source>
        <dbReference type="ARBA" id="ARBA00022842"/>
    </source>
</evidence>
<feature type="domain" description="tRNA nucleotidyltransferase/poly(A) polymerase RNA and SrmB- binding" evidence="10">
    <location>
        <begin position="183"/>
        <end position="239"/>
    </location>
</feature>
<dbReference type="Proteomes" id="UP000628854">
    <property type="component" value="Unassembled WGS sequence"/>
</dbReference>
<name>A0ABQ1JCR1_9PROT</name>
<evidence type="ECO:0000259" key="10">
    <source>
        <dbReference type="Pfam" id="PF12627"/>
    </source>
</evidence>
<dbReference type="PANTHER" id="PTHR46173">
    <property type="entry name" value="CCA TRNA NUCLEOTIDYLTRANSFERASE 1, MITOCHONDRIAL"/>
    <property type="match status" value="1"/>
</dbReference>
<proteinExistence type="inferred from homology"/>
<evidence type="ECO:0000256" key="6">
    <source>
        <dbReference type="ARBA" id="ARBA00022741"/>
    </source>
</evidence>
<evidence type="ECO:0000259" key="9">
    <source>
        <dbReference type="Pfam" id="PF01743"/>
    </source>
</evidence>
<evidence type="ECO:0000256" key="4">
    <source>
        <dbReference type="ARBA" id="ARBA00022695"/>
    </source>
</evidence>
<accession>A0ABQ1JCR1</accession>
<protein>
    <submittedName>
        <fullName evidence="11">Poly(A) polymerase/tRNA-nucleotidyltransferase</fullName>
    </submittedName>
</protein>
<dbReference type="CDD" id="cd05398">
    <property type="entry name" value="NT_ClassII-CCAase"/>
    <property type="match status" value="1"/>
</dbReference>
<evidence type="ECO:0000313" key="11">
    <source>
        <dbReference type="EMBL" id="GGB65616.1"/>
    </source>
</evidence>
<dbReference type="EMBL" id="BMKF01000001">
    <property type="protein sequence ID" value="GGB65616.1"/>
    <property type="molecule type" value="Genomic_DNA"/>
</dbReference>
<evidence type="ECO:0000313" key="12">
    <source>
        <dbReference type="Proteomes" id="UP000628854"/>
    </source>
</evidence>
<keyword evidence="3" id="KW-0819">tRNA processing</keyword>
<dbReference type="RefSeq" id="WP_084394513.1">
    <property type="nucleotide sequence ID" value="NZ_BMKF01000001.1"/>
</dbReference>
<comment type="similarity">
    <text evidence="8">Belongs to the tRNA nucleotidyltransferase/poly(A) polymerase family.</text>
</comment>
<comment type="caution">
    <text evidence="11">The sequence shown here is derived from an EMBL/GenBank/DDBJ whole genome shotgun (WGS) entry which is preliminary data.</text>
</comment>
<dbReference type="InterPro" id="IPR002646">
    <property type="entry name" value="PolA_pol_head_dom"/>
</dbReference>
<evidence type="ECO:0000256" key="1">
    <source>
        <dbReference type="ARBA" id="ARBA00001946"/>
    </source>
</evidence>
<dbReference type="InterPro" id="IPR032828">
    <property type="entry name" value="PolyA_RNA-bd"/>
</dbReference>
<gene>
    <name evidence="11" type="ORF">GCM10011503_13050</name>
</gene>
<dbReference type="Pfam" id="PF01743">
    <property type="entry name" value="PolyA_pol"/>
    <property type="match status" value="1"/>
</dbReference>
<comment type="cofactor">
    <cofactor evidence="1">
        <name>Mg(2+)</name>
        <dbReference type="ChEBI" id="CHEBI:18420"/>
    </cofactor>
</comment>
<keyword evidence="8" id="KW-0694">RNA-binding</keyword>
<dbReference type="SUPFAM" id="SSF81891">
    <property type="entry name" value="Poly A polymerase C-terminal region-like"/>
    <property type="match status" value="1"/>
</dbReference>
<keyword evidence="12" id="KW-1185">Reference proteome</keyword>
<evidence type="ECO:0000256" key="3">
    <source>
        <dbReference type="ARBA" id="ARBA00022694"/>
    </source>
</evidence>
<evidence type="ECO:0000256" key="2">
    <source>
        <dbReference type="ARBA" id="ARBA00022679"/>
    </source>
</evidence>
<evidence type="ECO:0000256" key="5">
    <source>
        <dbReference type="ARBA" id="ARBA00022723"/>
    </source>
</evidence>
<evidence type="ECO:0000256" key="8">
    <source>
        <dbReference type="RuleBase" id="RU003953"/>
    </source>
</evidence>
<reference evidence="12" key="1">
    <citation type="journal article" date="2019" name="Int. J. Syst. Evol. Microbiol.">
        <title>The Global Catalogue of Microorganisms (GCM) 10K type strain sequencing project: providing services to taxonomists for standard genome sequencing and annotation.</title>
        <authorList>
            <consortium name="The Broad Institute Genomics Platform"/>
            <consortium name="The Broad Institute Genome Sequencing Center for Infectious Disease"/>
            <person name="Wu L."/>
            <person name="Ma J."/>
        </authorList>
    </citation>
    <scope>NUCLEOTIDE SEQUENCE [LARGE SCALE GENOMIC DNA]</scope>
    <source>
        <strain evidence="12">CGMCC 1.15928</strain>
    </source>
</reference>
<dbReference type="InterPro" id="IPR043519">
    <property type="entry name" value="NT_sf"/>
</dbReference>
<dbReference type="InterPro" id="IPR050264">
    <property type="entry name" value="Bact_CCA-adding_enz_type3_sf"/>
</dbReference>
<dbReference type="Gene3D" id="1.10.3090.10">
    <property type="entry name" value="cca-adding enzyme, domain 2"/>
    <property type="match status" value="1"/>
</dbReference>
<dbReference type="PANTHER" id="PTHR46173:SF1">
    <property type="entry name" value="CCA TRNA NUCLEOTIDYLTRANSFERASE 1, MITOCHONDRIAL"/>
    <property type="match status" value="1"/>
</dbReference>
<keyword evidence="4" id="KW-0548">Nucleotidyltransferase</keyword>
<keyword evidence="6" id="KW-0547">Nucleotide-binding</keyword>
<sequence length="398" mass="43720">MKTIADADWLKAAETRAVMDALDASWAGGSRFVGGCVRNTLMGRPVDDIDIATQLEPSEVLEALETARIRAIPTGIDHGTVTAVVNSKPFEITTLRRDVETDGRRAVVAFTQDWAEDAGRRDFRLNAIYADATGALYDPTGGGIEDASTGAVIFIGDGDERLKEDYLRILRFFRFNAWYGAGIDEQGLAACERQKDGLKQIAVERIWKEFHKLLAAPDPSIAVEAMLKSGVLAIIAPEATMVEGLYDLRVTEALVRAKPDPMLRLMSLIPCSAAAVMAVSKRLRMSNAETERISRWAADNLPDPTAFNGRELRKALYWHGAQAVADRAMLSGKDVRDLIHAILAWKRPEFSVGGDDALAVGLTGPAVGQALRTLEEWWIEQDFQPDRDELLARLAELD</sequence>
<dbReference type="Gene3D" id="3.30.460.10">
    <property type="entry name" value="Beta Polymerase, domain 2"/>
    <property type="match status" value="1"/>
</dbReference>
<keyword evidence="7" id="KW-0460">Magnesium</keyword>